<keyword evidence="4" id="KW-0413">Isomerase</keyword>
<evidence type="ECO:0000313" key="5">
    <source>
        <dbReference type="EMBL" id="MBC2575294.1"/>
    </source>
</evidence>
<dbReference type="InterPro" id="IPR005952">
    <property type="entry name" value="Phosphogly_mut1"/>
</dbReference>
<dbReference type="InterPro" id="IPR029033">
    <property type="entry name" value="His_PPase_superfam"/>
</dbReference>
<dbReference type="SUPFAM" id="SSF53254">
    <property type="entry name" value="Phosphoglycerate mutase-like"/>
    <property type="match status" value="1"/>
</dbReference>
<evidence type="ECO:0000256" key="3">
    <source>
        <dbReference type="ARBA" id="ARBA00023152"/>
    </source>
</evidence>
<dbReference type="CDD" id="cd07067">
    <property type="entry name" value="HP_PGM_like"/>
    <property type="match status" value="1"/>
</dbReference>
<evidence type="ECO:0000256" key="2">
    <source>
        <dbReference type="ARBA" id="ARBA00012028"/>
    </source>
</evidence>
<comment type="caution">
    <text evidence="5">The sequence shown here is derived from an EMBL/GenBank/DDBJ whole genome shotgun (WGS) entry which is preliminary data.</text>
</comment>
<evidence type="ECO:0000256" key="1">
    <source>
        <dbReference type="ARBA" id="ARBA00006717"/>
    </source>
</evidence>
<dbReference type="SMART" id="SM00855">
    <property type="entry name" value="PGAM"/>
    <property type="match status" value="1"/>
</dbReference>
<evidence type="ECO:0000256" key="4">
    <source>
        <dbReference type="ARBA" id="ARBA00023235"/>
    </source>
</evidence>
<dbReference type="Gene3D" id="3.40.50.1240">
    <property type="entry name" value="Phosphoglycerate mutase-like"/>
    <property type="match status" value="1"/>
</dbReference>
<name>A0ABR6TIQ0_9FIRM</name>
<dbReference type="PANTHER" id="PTHR11931">
    <property type="entry name" value="PHOSPHOGLYCERATE MUTASE"/>
    <property type="match status" value="1"/>
</dbReference>
<dbReference type="RefSeq" id="WP_185623330.1">
    <property type="nucleotide sequence ID" value="NZ_JABGBW010000001.1"/>
</dbReference>
<reference evidence="5 6" key="1">
    <citation type="submission" date="2020-05" db="EMBL/GenBank/DDBJ databases">
        <title>Draft genome of xy-202 and genomic insight in genome of the genus Peptostreptococcus.</title>
        <authorList>
            <person name="Zhang Z."/>
        </authorList>
    </citation>
    <scope>NUCLEOTIDE SEQUENCE [LARGE SCALE GENOMIC DNA]</scope>
    <source>
        <strain evidence="5 6">DSM 27025</strain>
    </source>
</reference>
<proteinExistence type="inferred from homology"/>
<dbReference type="PIRSF" id="PIRSF000709">
    <property type="entry name" value="6PFK_2-Ptase"/>
    <property type="match status" value="1"/>
</dbReference>
<dbReference type="EC" id="5.4.2.11" evidence="2"/>
<dbReference type="InterPro" id="IPR013078">
    <property type="entry name" value="His_Pase_superF_clade-1"/>
</dbReference>
<keyword evidence="3" id="KW-0324">Glycolysis</keyword>
<dbReference type="Proteomes" id="UP000713904">
    <property type="component" value="Unassembled WGS sequence"/>
</dbReference>
<dbReference type="EMBL" id="JABGBW010000001">
    <property type="protein sequence ID" value="MBC2575294.1"/>
    <property type="molecule type" value="Genomic_DNA"/>
</dbReference>
<accession>A0ABR6TIQ0</accession>
<protein>
    <recommendedName>
        <fullName evidence="2">phosphoglycerate mutase (2,3-diphosphoglycerate-dependent)</fullName>
        <ecNumber evidence="2">5.4.2.11</ecNumber>
    </recommendedName>
</protein>
<sequence>MKSLYLIRHGHTVDNENYRYSGFSDCDLSEVGRKQVEGLTDYIKDIDVDRVYASTLKRTAQTIDDYAKIKNQEIVKLDGLKEMNFGIFDGYSLEEIKKKFPKESSEMLRSDFLYRFPEGENIEDFYIRNIKALNDIMKESKDMDNIMICAHMGTIRNLLSHLLVGSYKLHWNFNVHNATVTKIEFFNEFPALTGMGYIPYDRSLIRTYPKKEK</sequence>
<dbReference type="Pfam" id="PF00300">
    <property type="entry name" value="His_Phos_1"/>
    <property type="match status" value="1"/>
</dbReference>
<organism evidence="5 6">
    <name type="scientific">Peptostreptococcus canis</name>
    <dbReference type="NCBI Taxonomy" id="1159213"/>
    <lineage>
        <taxon>Bacteria</taxon>
        <taxon>Bacillati</taxon>
        <taxon>Bacillota</taxon>
        <taxon>Clostridia</taxon>
        <taxon>Peptostreptococcales</taxon>
        <taxon>Peptostreptococcaceae</taxon>
        <taxon>Peptostreptococcus</taxon>
    </lineage>
</organism>
<gene>
    <name evidence="5" type="ORF">HLB29_01175</name>
</gene>
<evidence type="ECO:0000313" key="6">
    <source>
        <dbReference type="Proteomes" id="UP000713904"/>
    </source>
</evidence>
<comment type="similarity">
    <text evidence="1">Belongs to the phosphoglycerate mutase family. BPG-dependent PGAM subfamily.</text>
</comment>
<keyword evidence="6" id="KW-1185">Reference proteome</keyword>